<evidence type="ECO:0000259" key="19">
    <source>
        <dbReference type="Pfam" id="PF00593"/>
    </source>
</evidence>
<evidence type="ECO:0000256" key="18">
    <source>
        <dbReference type="SAM" id="SignalP"/>
    </source>
</evidence>
<keyword evidence="10 16" id="KW-0798">TonB box</keyword>
<dbReference type="PANTHER" id="PTHR32552">
    <property type="entry name" value="FERRICHROME IRON RECEPTOR-RELATED"/>
    <property type="match status" value="1"/>
</dbReference>
<dbReference type="PROSITE" id="PS01156">
    <property type="entry name" value="TONB_DEPENDENT_REC_2"/>
    <property type="match status" value="1"/>
</dbReference>
<dbReference type="PANTHER" id="PTHR32552:SF68">
    <property type="entry name" value="FERRICHROME OUTER MEMBRANE TRANSPORTER_PHAGE RECEPTOR"/>
    <property type="match status" value="1"/>
</dbReference>
<keyword evidence="9" id="KW-0406">Ion transport</keyword>
<evidence type="ECO:0000259" key="20">
    <source>
        <dbReference type="Pfam" id="PF07715"/>
    </source>
</evidence>
<dbReference type="Proteomes" id="UP000065504">
    <property type="component" value="Unassembled WGS sequence"/>
</dbReference>
<dbReference type="PROSITE" id="PS52016">
    <property type="entry name" value="TONB_DEPENDENT_REC_3"/>
    <property type="match status" value="1"/>
</dbReference>
<evidence type="ECO:0000256" key="12">
    <source>
        <dbReference type="ARBA" id="ARBA00023170"/>
    </source>
</evidence>
<evidence type="ECO:0000313" key="21">
    <source>
        <dbReference type="EMBL" id="KWK67057.1"/>
    </source>
</evidence>
<dbReference type="GO" id="GO:0038023">
    <property type="term" value="F:signaling receptor activity"/>
    <property type="evidence" value="ECO:0007669"/>
    <property type="project" value="InterPro"/>
</dbReference>
<dbReference type="Gene3D" id="2.170.130.10">
    <property type="entry name" value="TonB-dependent receptor, plug domain"/>
    <property type="match status" value="1"/>
</dbReference>
<comment type="similarity">
    <text evidence="2 14 16">Belongs to the TonB-dependent receptor family.</text>
</comment>
<evidence type="ECO:0000256" key="15">
    <source>
        <dbReference type="PROSITE-ProRule" id="PRU10144"/>
    </source>
</evidence>
<keyword evidence="6 14" id="KW-0812">Transmembrane</keyword>
<dbReference type="AlphaFoldDB" id="A0A119UP04"/>
<feature type="domain" description="TonB-dependent receptor plug" evidence="20">
    <location>
        <begin position="67"/>
        <end position="162"/>
    </location>
</feature>
<evidence type="ECO:0000256" key="17">
    <source>
        <dbReference type="SAM" id="MobiDB-lite"/>
    </source>
</evidence>
<evidence type="ECO:0000256" key="1">
    <source>
        <dbReference type="ARBA" id="ARBA00004571"/>
    </source>
</evidence>
<evidence type="ECO:0000256" key="3">
    <source>
        <dbReference type="ARBA" id="ARBA00022448"/>
    </source>
</evidence>
<dbReference type="SUPFAM" id="SSF56935">
    <property type="entry name" value="Porins"/>
    <property type="match status" value="1"/>
</dbReference>
<name>A0A119UP04_9BURK</name>
<dbReference type="GO" id="GO:0015344">
    <property type="term" value="F:siderophore uptake transmembrane transporter activity"/>
    <property type="evidence" value="ECO:0007669"/>
    <property type="project" value="TreeGrafter"/>
</dbReference>
<gene>
    <name evidence="21" type="ORF">WM16_27540</name>
</gene>
<comment type="subcellular location">
    <subcellularLocation>
        <location evidence="1 14">Cell outer membrane</location>
        <topology evidence="1 14">Multi-pass membrane protein</topology>
    </subcellularLocation>
</comment>
<comment type="caution">
    <text evidence="21">The sequence shown here is derived from an EMBL/GenBank/DDBJ whole genome shotgun (WGS) entry which is preliminary data.</text>
</comment>
<keyword evidence="13 14" id="KW-0998">Cell outer membrane</keyword>
<feature type="short sequence motif" description="TonB C-terminal box" evidence="15">
    <location>
        <begin position="695"/>
        <end position="712"/>
    </location>
</feature>
<evidence type="ECO:0000256" key="10">
    <source>
        <dbReference type="ARBA" id="ARBA00023077"/>
    </source>
</evidence>
<evidence type="ECO:0000256" key="16">
    <source>
        <dbReference type="RuleBase" id="RU003357"/>
    </source>
</evidence>
<evidence type="ECO:0000256" key="14">
    <source>
        <dbReference type="PROSITE-ProRule" id="PRU01360"/>
    </source>
</evidence>
<evidence type="ECO:0000256" key="11">
    <source>
        <dbReference type="ARBA" id="ARBA00023136"/>
    </source>
</evidence>
<keyword evidence="12" id="KW-0675">Receptor</keyword>
<sequence length="712" mass="78100">MSKRQTSGRRFSTLVRSLCSIACIAACPASGAGFEDELPALEVRGRRHPHDPRPDHVSTATRVASDPRDVPQTIDSVSIEDTLSYGGRTLADALAGVPGISNTSDTRFDSFRIRGFSGAGDLLLDGMRDDAQYVRSLGNVERVEVLKGPAAALYGRGSGGGVVNRITKQPLPETFGHVSATTGSAGRLGASVDLNRALSGAWRVRLNAGREHDGSFRDQVDGTRQYVAPSIKWQDARRSWLLQFEYDAYERVPDRGMPAPVVALDRAGNPLAFSLPSASRETFFGAAGRDTLRDTNMNWRSVFTHALGGDWQVKHALGVLNLHSTFDNTYVTQSYIAKPRDYRRVQRARYLQDMTHLNVQTGVELSGTLATGPVPHHLLIGIEYGWQKRAPKLWQADAAPVSITDPDNFALAGSTPRPFAMNRHRVSDYAVFAQDRIDLGRSWKLLGGLRWERFDVDSTNTLNDLHSRRTTHAWSPRLGVVWSPADAHSVYASYSRNFAPVGGDLVGITPNARGNANDLGPQYTRQYEIGVKSDSMNGALTTTLALFQLDLYNRRVADPQRPGFFDLTGLERNRGLELGIAGRLASDWFVRGGIGWQHARIVDAEPKYAGKQSAGVSSSSGNLFVGYAPLLGFFAELGLIYEGARYADRDNLLKLPAYVRWDGKAGYRTRDLEVTLAAVNLTDRVYYASATSLAQIMPGAPRTFTLTAAYKF</sequence>
<dbReference type="Pfam" id="PF00593">
    <property type="entry name" value="TonB_dep_Rec_b-barrel"/>
    <property type="match status" value="1"/>
</dbReference>
<dbReference type="CDD" id="cd01347">
    <property type="entry name" value="ligand_gated_channel"/>
    <property type="match status" value="1"/>
</dbReference>
<evidence type="ECO:0000256" key="6">
    <source>
        <dbReference type="ARBA" id="ARBA00022692"/>
    </source>
</evidence>
<keyword evidence="7 18" id="KW-0732">Signal</keyword>
<dbReference type="InterPro" id="IPR010917">
    <property type="entry name" value="TonB_rcpt_CS"/>
</dbReference>
<evidence type="ECO:0000256" key="8">
    <source>
        <dbReference type="ARBA" id="ARBA00023004"/>
    </source>
</evidence>
<dbReference type="NCBIfam" id="TIGR01783">
    <property type="entry name" value="TonB-siderophor"/>
    <property type="match status" value="1"/>
</dbReference>
<evidence type="ECO:0000256" key="5">
    <source>
        <dbReference type="ARBA" id="ARBA00022496"/>
    </source>
</evidence>
<dbReference type="InterPro" id="IPR010105">
    <property type="entry name" value="TonB_sidphr_rcpt"/>
</dbReference>
<dbReference type="InterPro" id="IPR000531">
    <property type="entry name" value="Beta-barrel_TonB"/>
</dbReference>
<evidence type="ECO:0000256" key="2">
    <source>
        <dbReference type="ARBA" id="ARBA00009810"/>
    </source>
</evidence>
<evidence type="ECO:0000256" key="9">
    <source>
        <dbReference type="ARBA" id="ARBA00023065"/>
    </source>
</evidence>
<dbReference type="EMBL" id="LPLU01000128">
    <property type="protein sequence ID" value="KWK67057.1"/>
    <property type="molecule type" value="Genomic_DNA"/>
</dbReference>
<keyword evidence="4 14" id="KW-1134">Transmembrane beta strand</keyword>
<evidence type="ECO:0000256" key="13">
    <source>
        <dbReference type="ARBA" id="ARBA00023237"/>
    </source>
</evidence>
<proteinExistence type="inferred from homology"/>
<dbReference type="RefSeq" id="WP_060238710.1">
    <property type="nucleotide sequence ID" value="NZ_LPLU01000128.1"/>
</dbReference>
<evidence type="ECO:0000256" key="4">
    <source>
        <dbReference type="ARBA" id="ARBA00022452"/>
    </source>
</evidence>
<feature type="chain" id="PRO_5007162985" evidence="18">
    <location>
        <begin position="32"/>
        <end position="712"/>
    </location>
</feature>
<keyword evidence="11 14" id="KW-0472">Membrane</keyword>
<keyword evidence="5" id="KW-0410">Iron transport</keyword>
<dbReference type="InterPro" id="IPR039426">
    <property type="entry name" value="TonB-dep_rcpt-like"/>
</dbReference>
<evidence type="ECO:0000256" key="7">
    <source>
        <dbReference type="ARBA" id="ARBA00022729"/>
    </source>
</evidence>
<dbReference type="GO" id="GO:0015891">
    <property type="term" value="P:siderophore transport"/>
    <property type="evidence" value="ECO:0007669"/>
    <property type="project" value="InterPro"/>
</dbReference>
<keyword evidence="8" id="KW-0408">Iron</keyword>
<evidence type="ECO:0000313" key="22">
    <source>
        <dbReference type="Proteomes" id="UP000065504"/>
    </source>
</evidence>
<reference evidence="21 22" key="1">
    <citation type="submission" date="2015-11" db="EMBL/GenBank/DDBJ databases">
        <title>Expanding the genomic diversity of Burkholderia species for the development of highly accurate diagnostics.</title>
        <authorList>
            <person name="Sahl J."/>
            <person name="Keim P."/>
            <person name="Wagner D."/>
        </authorList>
    </citation>
    <scope>NUCLEOTIDE SEQUENCE [LARGE SCALE GENOMIC DNA]</scope>
    <source>
        <strain evidence="21 22">MSMB782WGS</strain>
    </source>
</reference>
<dbReference type="InterPro" id="IPR037066">
    <property type="entry name" value="Plug_dom_sf"/>
</dbReference>
<feature type="region of interest" description="Disordered" evidence="17">
    <location>
        <begin position="46"/>
        <end position="69"/>
    </location>
</feature>
<dbReference type="InterPro" id="IPR012910">
    <property type="entry name" value="Plug_dom"/>
</dbReference>
<keyword evidence="3 14" id="KW-0813">Transport</keyword>
<feature type="signal peptide" evidence="18">
    <location>
        <begin position="1"/>
        <end position="31"/>
    </location>
</feature>
<feature type="domain" description="TonB-dependent receptor-like beta-barrel" evidence="19">
    <location>
        <begin position="244"/>
        <end position="681"/>
    </location>
</feature>
<dbReference type="Gene3D" id="2.40.170.20">
    <property type="entry name" value="TonB-dependent receptor, beta-barrel domain"/>
    <property type="match status" value="1"/>
</dbReference>
<protein>
    <submittedName>
        <fullName evidence="21">Ligand-gated channel</fullName>
    </submittedName>
</protein>
<organism evidence="21 22">
    <name type="scientific">Burkholderia ubonensis</name>
    <dbReference type="NCBI Taxonomy" id="101571"/>
    <lineage>
        <taxon>Bacteria</taxon>
        <taxon>Pseudomonadati</taxon>
        <taxon>Pseudomonadota</taxon>
        <taxon>Betaproteobacteria</taxon>
        <taxon>Burkholderiales</taxon>
        <taxon>Burkholderiaceae</taxon>
        <taxon>Burkholderia</taxon>
        <taxon>Burkholderia cepacia complex</taxon>
    </lineage>
</organism>
<dbReference type="InterPro" id="IPR036942">
    <property type="entry name" value="Beta-barrel_TonB_sf"/>
</dbReference>
<dbReference type="GO" id="GO:0009279">
    <property type="term" value="C:cell outer membrane"/>
    <property type="evidence" value="ECO:0007669"/>
    <property type="project" value="UniProtKB-SubCell"/>
</dbReference>
<dbReference type="Pfam" id="PF07715">
    <property type="entry name" value="Plug"/>
    <property type="match status" value="1"/>
</dbReference>
<accession>A0A119UP04</accession>